<keyword evidence="1" id="KW-0732">Signal</keyword>
<proteinExistence type="predicted"/>
<organism evidence="3 4">
    <name type="scientific">Furfurilactobacillus rossiae DSM 15814</name>
    <dbReference type="NCBI Taxonomy" id="1114972"/>
    <lineage>
        <taxon>Bacteria</taxon>
        <taxon>Bacillati</taxon>
        <taxon>Bacillota</taxon>
        <taxon>Bacilli</taxon>
        <taxon>Lactobacillales</taxon>
        <taxon>Lactobacillaceae</taxon>
        <taxon>Furfurilactobacillus</taxon>
    </lineage>
</organism>
<feature type="signal peptide" evidence="1">
    <location>
        <begin position="1"/>
        <end position="25"/>
    </location>
</feature>
<dbReference type="STRING" id="1114972.FD35_GL001297"/>
<dbReference type="AlphaFoldDB" id="A0A0R1RGF3"/>
<dbReference type="Pfam" id="PF13731">
    <property type="entry name" value="WxL"/>
    <property type="match status" value="1"/>
</dbReference>
<evidence type="ECO:0000259" key="2">
    <source>
        <dbReference type="Pfam" id="PF13731"/>
    </source>
</evidence>
<feature type="domain" description="WxL" evidence="2">
    <location>
        <begin position="26"/>
        <end position="238"/>
    </location>
</feature>
<dbReference type="Proteomes" id="UP000051999">
    <property type="component" value="Unassembled WGS sequence"/>
</dbReference>
<evidence type="ECO:0000313" key="4">
    <source>
        <dbReference type="Proteomes" id="UP000051999"/>
    </source>
</evidence>
<reference evidence="3 4" key="1">
    <citation type="journal article" date="2015" name="Genome Announc.">
        <title>Expanding the biotechnology potential of lactobacilli through comparative genomics of 213 strains and associated genera.</title>
        <authorList>
            <person name="Sun Z."/>
            <person name="Harris H.M."/>
            <person name="McCann A."/>
            <person name="Guo C."/>
            <person name="Argimon S."/>
            <person name="Zhang W."/>
            <person name="Yang X."/>
            <person name="Jeffery I.B."/>
            <person name="Cooney J.C."/>
            <person name="Kagawa T.F."/>
            <person name="Liu W."/>
            <person name="Song Y."/>
            <person name="Salvetti E."/>
            <person name="Wrobel A."/>
            <person name="Rasinkangas P."/>
            <person name="Parkhill J."/>
            <person name="Rea M.C."/>
            <person name="O'Sullivan O."/>
            <person name="Ritari J."/>
            <person name="Douillard F.P."/>
            <person name="Paul Ross R."/>
            <person name="Yang R."/>
            <person name="Briner A.E."/>
            <person name="Felis G.E."/>
            <person name="de Vos W.M."/>
            <person name="Barrangou R."/>
            <person name="Klaenhammer T.R."/>
            <person name="Caufield P.W."/>
            <person name="Cui Y."/>
            <person name="Zhang H."/>
            <person name="O'Toole P.W."/>
        </authorList>
    </citation>
    <scope>NUCLEOTIDE SEQUENCE [LARGE SCALE GENOMIC DNA]</scope>
    <source>
        <strain evidence="3 4">DSM 15814</strain>
    </source>
</reference>
<dbReference type="OrthoDB" id="2320516at2"/>
<dbReference type="RefSeq" id="WP_017261130.1">
    <property type="nucleotide sequence ID" value="NZ_AUAW01000023.1"/>
</dbReference>
<evidence type="ECO:0000256" key="1">
    <source>
        <dbReference type="SAM" id="SignalP"/>
    </source>
</evidence>
<protein>
    <recommendedName>
        <fullName evidence="2">WxL domain-containing protein</fullName>
    </recommendedName>
</protein>
<dbReference type="InterPro" id="IPR027994">
    <property type="entry name" value="WxL_dom"/>
</dbReference>
<gene>
    <name evidence="3" type="ORF">FD35_GL001297</name>
</gene>
<accession>A0A0R1RGF3</accession>
<dbReference type="PATRIC" id="fig|1114972.6.peg.1315"/>
<evidence type="ECO:0000313" key="3">
    <source>
        <dbReference type="EMBL" id="KRL53362.1"/>
    </source>
</evidence>
<keyword evidence="4" id="KW-1185">Reference proteome</keyword>
<name>A0A0R1RGF3_9LACO</name>
<feature type="chain" id="PRO_5006410005" description="WxL domain-containing protein" evidence="1">
    <location>
        <begin position="26"/>
        <end position="242"/>
    </location>
</feature>
<comment type="caution">
    <text evidence="3">The sequence shown here is derived from an EMBL/GenBank/DDBJ whole genome shotgun (WGS) entry which is preliminary data.</text>
</comment>
<sequence>MKLSKLTTIIAASLLTLGLATPVMAASWDSTATVSFTDPSSVTTPLDPNDAATELTGSGTTNQSGSLTIDYASKLDFGQRTTSNTQEQTFNAKTDTVQIDGIAGSVKRSNFVQVTDKRGGGLGWQLAAKQSLPFKNGEEHQMTGTKILFNDRAVLGTESGQEPTMVGGNVTVLADDANVKLLNAPTGKGTGTTIHRFGGEVTGTEQEETTGVQLVVPAGAARAGTYNGTLTWTLEDTPDETV</sequence>
<dbReference type="EMBL" id="AZFF01000020">
    <property type="protein sequence ID" value="KRL53362.1"/>
    <property type="molecule type" value="Genomic_DNA"/>
</dbReference>